<comment type="caution">
    <text evidence="1">The sequence shown here is derived from an EMBL/GenBank/DDBJ whole genome shotgun (WGS) entry which is preliminary data.</text>
</comment>
<keyword evidence="2" id="KW-1185">Reference proteome</keyword>
<proteinExistence type="predicted"/>
<accession>A0A7U7J499</accession>
<evidence type="ECO:0000313" key="1">
    <source>
        <dbReference type="EMBL" id="CDH47016.1"/>
    </source>
</evidence>
<name>A0A7U7J499_9GAMM</name>
<sequence length="74" mass="8569">MWVHFRCLTPVLASGAELHYIVGNSTFYGILVSTELLYAEMLTTLGFNEVKCRAMRKRNSKKELVEFDVVARWK</sequence>
<dbReference type="AlphaFoldDB" id="A0A7U7J499"/>
<evidence type="ECO:0000313" key="2">
    <source>
        <dbReference type="Proteomes" id="UP000019184"/>
    </source>
</evidence>
<organism evidence="1 2">
    <name type="scientific">Candidatus Contendobacter odensis Run_B_J11</name>
    <dbReference type="NCBI Taxonomy" id="1400861"/>
    <lineage>
        <taxon>Bacteria</taxon>
        <taxon>Pseudomonadati</taxon>
        <taxon>Pseudomonadota</taxon>
        <taxon>Gammaproteobacteria</taxon>
        <taxon>Candidatus Competibacteraceae</taxon>
        <taxon>Candidatus Contendibacter</taxon>
    </lineage>
</organism>
<dbReference type="EMBL" id="CBTK010000286">
    <property type="protein sequence ID" value="CDH47016.1"/>
    <property type="molecule type" value="Genomic_DNA"/>
</dbReference>
<gene>
    <name evidence="1" type="ORF">BN874_690066</name>
</gene>
<reference evidence="1 2" key="1">
    <citation type="journal article" date="2014" name="ISME J.">
        <title>Candidatus Competibacter-lineage genomes retrieved from metagenomes reveal functional metabolic diversity.</title>
        <authorList>
            <person name="McIlroy S.J."/>
            <person name="Albertsen M."/>
            <person name="Andresen E.K."/>
            <person name="Saunders A.M."/>
            <person name="Kristiansen R."/>
            <person name="Stokholm-Bjerregaard M."/>
            <person name="Nielsen K.L."/>
            <person name="Nielsen P.H."/>
        </authorList>
    </citation>
    <scope>NUCLEOTIDE SEQUENCE [LARGE SCALE GENOMIC DNA]</scope>
    <source>
        <strain evidence="1 2">Run_B_J11</strain>
    </source>
</reference>
<dbReference type="Proteomes" id="UP000019184">
    <property type="component" value="Unassembled WGS sequence"/>
</dbReference>
<protein>
    <submittedName>
        <fullName evidence="1">Uncharacterized protein</fullName>
    </submittedName>
</protein>